<accession>A0ABU3BHD2</accession>
<feature type="signal peptide" evidence="1">
    <location>
        <begin position="1"/>
        <end position="21"/>
    </location>
</feature>
<evidence type="ECO:0000313" key="2">
    <source>
        <dbReference type="EMBL" id="MDT0621549.1"/>
    </source>
</evidence>
<dbReference type="Proteomes" id="UP001250662">
    <property type="component" value="Unassembled WGS sequence"/>
</dbReference>
<keyword evidence="1" id="KW-0732">Signal</keyword>
<keyword evidence="3" id="KW-1185">Reference proteome</keyword>
<protein>
    <submittedName>
        <fullName evidence="2">Uncharacterized protein</fullName>
    </submittedName>
</protein>
<organism evidence="2 3">
    <name type="scientific">Croceitalea vernalis</name>
    <dbReference type="NCBI Taxonomy" id="3075599"/>
    <lineage>
        <taxon>Bacteria</taxon>
        <taxon>Pseudomonadati</taxon>
        <taxon>Bacteroidota</taxon>
        <taxon>Flavobacteriia</taxon>
        <taxon>Flavobacteriales</taxon>
        <taxon>Flavobacteriaceae</taxon>
        <taxon>Croceitalea</taxon>
    </lineage>
</organism>
<dbReference type="EMBL" id="JAVRHU010000002">
    <property type="protein sequence ID" value="MDT0621549.1"/>
    <property type="molecule type" value="Genomic_DNA"/>
</dbReference>
<gene>
    <name evidence="2" type="ORF">RM520_07925</name>
</gene>
<name>A0ABU3BHD2_9FLAO</name>
<sequence length="194" mass="22687">MRTNCLSLIVFCILCFSYAQEAKHKSLLKTTNWGSEFFDFPIKFAPTIPYKGYEEAVFPKGWSNKESIEFWSYAFAWKIEKTIDLSPQDLELQLEAYFDGLMNIKNIKNGVSILPTKVSFKSPINNLNNEFLGAVYLYEGRYNKQMMLLYTKVSLLYCENKTRLILLFKFSPMDFNSLIWEVLDDITVLNDHCE</sequence>
<dbReference type="RefSeq" id="WP_311385174.1">
    <property type="nucleotide sequence ID" value="NZ_JAVRHU010000002.1"/>
</dbReference>
<reference evidence="2 3" key="1">
    <citation type="submission" date="2023-09" db="EMBL/GenBank/DDBJ databases">
        <authorList>
            <person name="Rey-Velasco X."/>
        </authorList>
    </citation>
    <scope>NUCLEOTIDE SEQUENCE [LARGE SCALE GENOMIC DNA]</scope>
    <source>
        <strain evidence="2 3">P007</strain>
    </source>
</reference>
<feature type="chain" id="PRO_5045843323" evidence="1">
    <location>
        <begin position="22"/>
        <end position="194"/>
    </location>
</feature>
<evidence type="ECO:0000256" key="1">
    <source>
        <dbReference type="SAM" id="SignalP"/>
    </source>
</evidence>
<proteinExistence type="predicted"/>
<evidence type="ECO:0000313" key="3">
    <source>
        <dbReference type="Proteomes" id="UP001250662"/>
    </source>
</evidence>
<comment type="caution">
    <text evidence="2">The sequence shown here is derived from an EMBL/GenBank/DDBJ whole genome shotgun (WGS) entry which is preliminary data.</text>
</comment>